<dbReference type="CDD" id="cd07560">
    <property type="entry name" value="Peptidase_S41_CPP"/>
    <property type="match status" value="1"/>
</dbReference>
<dbReference type="Gene3D" id="2.30.42.10">
    <property type="match status" value="1"/>
</dbReference>
<dbReference type="InterPro" id="IPR036366">
    <property type="entry name" value="PGBDSf"/>
</dbReference>
<name>A0ABN4YXX3_SPOUR</name>
<dbReference type="SUPFAM" id="SSF50156">
    <property type="entry name" value="PDZ domain-like"/>
    <property type="match status" value="1"/>
</dbReference>
<evidence type="ECO:0000256" key="4">
    <source>
        <dbReference type="ARBA" id="ARBA00022825"/>
    </source>
</evidence>
<dbReference type="SUPFAM" id="SSF47090">
    <property type="entry name" value="PGBD-like"/>
    <property type="match status" value="1"/>
</dbReference>
<dbReference type="SUPFAM" id="SSF52096">
    <property type="entry name" value="ClpP/crotonase"/>
    <property type="match status" value="1"/>
</dbReference>
<dbReference type="InterPro" id="IPR005151">
    <property type="entry name" value="Tail-specific_protease"/>
</dbReference>
<dbReference type="RefSeq" id="WP_029052499.1">
    <property type="nucleotide sequence ID" value="NZ_CP015108.1"/>
</dbReference>
<dbReference type="Pfam" id="PF22694">
    <property type="entry name" value="CtpB_N-like"/>
    <property type="match status" value="1"/>
</dbReference>
<dbReference type="InterPro" id="IPR041489">
    <property type="entry name" value="PDZ_6"/>
</dbReference>
<keyword evidence="8" id="KW-1185">Reference proteome</keyword>
<dbReference type="PANTHER" id="PTHR32060">
    <property type="entry name" value="TAIL-SPECIFIC PROTEASE"/>
    <property type="match status" value="1"/>
</dbReference>
<evidence type="ECO:0000256" key="2">
    <source>
        <dbReference type="ARBA" id="ARBA00022670"/>
    </source>
</evidence>
<protein>
    <submittedName>
        <fullName evidence="7">Peptidase S41</fullName>
    </submittedName>
</protein>
<dbReference type="Pfam" id="PF01471">
    <property type="entry name" value="PG_binding_1"/>
    <property type="match status" value="1"/>
</dbReference>
<dbReference type="Gene3D" id="3.30.750.44">
    <property type="match status" value="1"/>
</dbReference>
<proteinExistence type="inferred from homology"/>
<dbReference type="InterPro" id="IPR004447">
    <property type="entry name" value="Peptidase_S41A"/>
</dbReference>
<dbReference type="SMART" id="SM00245">
    <property type="entry name" value="TSPc"/>
    <property type="match status" value="1"/>
</dbReference>
<organism evidence="7 8">
    <name type="scientific">Sporosarcina ureae</name>
    <dbReference type="NCBI Taxonomy" id="1571"/>
    <lineage>
        <taxon>Bacteria</taxon>
        <taxon>Bacillati</taxon>
        <taxon>Bacillota</taxon>
        <taxon>Bacilli</taxon>
        <taxon>Bacillales</taxon>
        <taxon>Caryophanaceae</taxon>
        <taxon>Sporosarcina</taxon>
    </lineage>
</organism>
<evidence type="ECO:0000256" key="5">
    <source>
        <dbReference type="RuleBase" id="RU004404"/>
    </source>
</evidence>
<dbReference type="PROSITE" id="PS50106">
    <property type="entry name" value="PDZ"/>
    <property type="match status" value="1"/>
</dbReference>
<dbReference type="EMBL" id="CP015108">
    <property type="protein sequence ID" value="ARF15121.1"/>
    <property type="molecule type" value="Genomic_DNA"/>
</dbReference>
<keyword evidence="3 5" id="KW-0378">Hydrolase</keyword>
<dbReference type="Pfam" id="PF17820">
    <property type="entry name" value="PDZ_6"/>
    <property type="match status" value="1"/>
</dbReference>
<evidence type="ECO:0000256" key="3">
    <source>
        <dbReference type="ARBA" id="ARBA00022801"/>
    </source>
</evidence>
<keyword evidence="4 5" id="KW-0720">Serine protease</keyword>
<evidence type="ECO:0000313" key="8">
    <source>
        <dbReference type="Proteomes" id="UP000192486"/>
    </source>
</evidence>
<dbReference type="InterPro" id="IPR001478">
    <property type="entry name" value="PDZ"/>
</dbReference>
<dbReference type="Pfam" id="PF03572">
    <property type="entry name" value="Peptidase_S41"/>
    <property type="match status" value="1"/>
</dbReference>
<dbReference type="Gene3D" id="1.10.101.10">
    <property type="entry name" value="PGBD-like superfamily/PGBD"/>
    <property type="match status" value="1"/>
</dbReference>
<reference evidence="7 8" key="1">
    <citation type="submission" date="2016-04" db="EMBL/GenBank/DDBJ databases">
        <title>Comparative Genomics and Epigenetics of Sporosarcina ureae.</title>
        <authorList>
            <person name="Oliver A.S."/>
            <person name="Cooper K.K."/>
        </authorList>
    </citation>
    <scope>NUCLEOTIDE SEQUENCE [LARGE SCALE GENOMIC DNA]</scope>
    <source>
        <strain evidence="7 8">S204</strain>
    </source>
</reference>
<dbReference type="InterPro" id="IPR036034">
    <property type="entry name" value="PDZ_sf"/>
</dbReference>
<evidence type="ECO:0000256" key="1">
    <source>
        <dbReference type="ARBA" id="ARBA00009179"/>
    </source>
</evidence>
<keyword evidence="2 5" id="KW-0645">Protease</keyword>
<sequence length="475" mass="53099">MRKSRLFLVGVLLLIGVIWLNGCGKEEAAKNESISKLPVVDEVFEKIQERAVYPVKKDELIEGALRGMTDTIGDPYSTYLTGQEAESHRESLAGSRVGIGAEMTRTNGKYVIVAPIKGGPAEKAGLLPYDEIVRVNGERLANETLRDVVNMIRGDKGTEVKLTIFRPEADKHMEYTITRDHMPVQSVSHQLIKERDAKLGYIALSMFGEETAKEWQKATSDVIKKGAQAIIIDLRGNPGGYLKAVSEISSSLLEEDRTFVVMQDAQGNLTPVSTEKDEKLSFNERLKQIPVVVIQDVGSASASEVLSAAIKDLKRGEIIGTTSFGKGTVQETMELSNGGELKLSTSKWLTPKEKWIHGKGVTADIEVKQHTLFTEHLQMVTDTMKEGHFNDQVAYAQRMLKAFDHRPGRTDGYFDRETAEAVQAFRAEYEIKEGYDMDREFFTALKTAAEEYRAERKNDKQLRMAVDFLVNELEK</sequence>
<dbReference type="InterPro" id="IPR002477">
    <property type="entry name" value="Peptidoglycan-bd-like"/>
</dbReference>
<evidence type="ECO:0000313" key="7">
    <source>
        <dbReference type="EMBL" id="ARF15121.1"/>
    </source>
</evidence>
<dbReference type="SMART" id="SM00228">
    <property type="entry name" value="PDZ"/>
    <property type="match status" value="1"/>
</dbReference>
<gene>
    <name evidence="7" type="ORF">SporoS204_13750</name>
</gene>
<dbReference type="PANTHER" id="PTHR32060:SF30">
    <property type="entry name" value="CARBOXY-TERMINAL PROCESSING PROTEASE CTPA"/>
    <property type="match status" value="1"/>
</dbReference>
<feature type="domain" description="PDZ" evidence="6">
    <location>
        <begin position="94"/>
        <end position="153"/>
    </location>
</feature>
<dbReference type="CDD" id="cd06782">
    <property type="entry name" value="cpPDZ_CPP-like"/>
    <property type="match status" value="1"/>
</dbReference>
<dbReference type="InterPro" id="IPR029045">
    <property type="entry name" value="ClpP/crotonase-like_dom_sf"/>
</dbReference>
<dbReference type="Gene3D" id="3.90.226.10">
    <property type="entry name" value="2-enoyl-CoA Hydratase, Chain A, domain 1"/>
    <property type="match status" value="1"/>
</dbReference>
<accession>A0ABN4YXX3</accession>
<dbReference type="InterPro" id="IPR036365">
    <property type="entry name" value="PGBD-like_sf"/>
</dbReference>
<evidence type="ECO:0000259" key="6">
    <source>
        <dbReference type="PROSITE" id="PS50106"/>
    </source>
</evidence>
<comment type="similarity">
    <text evidence="1 5">Belongs to the peptidase S41A family.</text>
</comment>
<dbReference type="Proteomes" id="UP000192486">
    <property type="component" value="Chromosome"/>
</dbReference>
<dbReference type="NCBIfam" id="TIGR00225">
    <property type="entry name" value="prc"/>
    <property type="match status" value="1"/>
</dbReference>
<dbReference type="InterPro" id="IPR055210">
    <property type="entry name" value="CtpA/B_N"/>
</dbReference>